<evidence type="ECO:0000313" key="9">
    <source>
        <dbReference type="Proteomes" id="UP001596098"/>
    </source>
</evidence>
<comment type="similarity">
    <text evidence="1 5">Belongs to the FliD family.</text>
</comment>
<proteinExistence type="inferred from homology"/>
<evidence type="ECO:0000313" key="8">
    <source>
        <dbReference type="EMBL" id="MFC6154137.1"/>
    </source>
</evidence>
<sequence length="452" mass="47089">MATSTISGLSSGIDTATIVDQLMQIEAVSQKKLQTQVNKRTEVVTALRSINTTTVSLSAQAKDLVNPTTWAALSTTSSLPGVTVSATTDAMPGSFALTVNQVATRHGETYTNTAALTDVLVPADADGKRLLTVARPNGDTVSIDTGDGTLKGITAALNDPANNSGVTATMLQVSAGNYRLVVDSAATGTGNEFTLATADGGALLGGAEATRTRVGKDAEIEISGLTLTSTTNSFDEIMPGVSVTLASTTELGKSSNVEISRNATERSAAVKAVVDSINFLSSTIATRISYDSSTGVAGVLSGDSTVRALRNAFADTLYSTTGGTNLTDIGLQVDRYGKLIFDEAAFAKAYEENPARVAEAFGTGADSFATRVSKLATQYSDPYDGILAGAINGHQATINELNKSIEAWDLRLEVRRTTLTRMYTAMETSLARLQGQGDYISGQISSWNASKN</sequence>
<keyword evidence="8" id="KW-0969">Cilium</keyword>
<evidence type="ECO:0000259" key="6">
    <source>
        <dbReference type="Pfam" id="PF02465"/>
    </source>
</evidence>
<accession>A0ABW1QYS6</accession>
<evidence type="ECO:0000259" key="7">
    <source>
        <dbReference type="Pfam" id="PF07195"/>
    </source>
</evidence>
<comment type="subunit">
    <text evidence="2 5">Homopentamer.</text>
</comment>
<keyword evidence="8" id="KW-0282">Flagellum</keyword>
<dbReference type="Pfam" id="PF02465">
    <property type="entry name" value="FliD_N"/>
    <property type="match status" value="1"/>
</dbReference>
<protein>
    <recommendedName>
        <fullName evidence="5">Flagellar hook-associated protein 2</fullName>
        <shortName evidence="5">HAP2</shortName>
    </recommendedName>
    <alternativeName>
        <fullName evidence="5">Flagellar cap protein</fullName>
    </alternativeName>
</protein>
<dbReference type="InterPro" id="IPR010809">
    <property type="entry name" value="FliD_C"/>
</dbReference>
<keyword evidence="8" id="KW-0966">Cell projection</keyword>
<keyword evidence="4 5" id="KW-0975">Bacterial flagellum</keyword>
<comment type="subcellular location">
    <subcellularLocation>
        <location evidence="5">Secreted</location>
    </subcellularLocation>
    <subcellularLocation>
        <location evidence="5">Bacterial flagellum</location>
    </subcellularLocation>
</comment>
<evidence type="ECO:0000256" key="3">
    <source>
        <dbReference type="ARBA" id="ARBA00023054"/>
    </source>
</evidence>
<evidence type="ECO:0000256" key="1">
    <source>
        <dbReference type="ARBA" id="ARBA00009764"/>
    </source>
</evidence>
<reference evidence="9" key="1">
    <citation type="journal article" date="2019" name="Int. J. Syst. Evol. Microbiol.">
        <title>The Global Catalogue of Microorganisms (GCM) 10K type strain sequencing project: providing services to taxonomists for standard genome sequencing and annotation.</title>
        <authorList>
            <consortium name="The Broad Institute Genomics Platform"/>
            <consortium name="The Broad Institute Genome Sequencing Center for Infectious Disease"/>
            <person name="Wu L."/>
            <person name="Ma J."/>
        </authorList>
    </citation>
    <scope>NUCLEOTIDE SEQUENCE [LARGE SCALE GENOMIC DNA]</scope>
    <source>
        <strain evidence="9">DFY28</strain>
    </source>
</reference>
<gene>
    <name evidence="8" type="primary">fliD</name>
    <name evidence="8" type="ORF">ACFPWU_10760</name>
</gene>
<feature type="domain" description="Flagellar hook-associated protein 2 C-terminal" evidence="7">
    <location>
        <begin position="215"/>
        <end position="434"/>
    </location>
</feature>
<feature type="domain" description="Flagellar hook-associated protein 2 N-terminal" evidence="6">
    <location>
        <begin position="11"/>
        <end position="106"/>
    </location>
</feature>
<dbReference type="InterPro" id="IPR003481">
    <property type="entry name" value="FliD_N"/>
</dbReference>
<comment type="function">
    <text evidence="5">Required for morphogenesis and for the elongation of the flagellar filament by facilitating polymerization of the flagellin monomers at the tip of growing filament. Forms a capping structure, which prevents flagellin subunits (transported through the central channel of the flagellum) from leaking out without polymerization at the distal end.</text>
</comment>
<dbReference type="PANTHER" id="PTHR30288:SF0">
    <property type="entry name" value="FLAGELLAR HOOK-ASSOCIATED PROTEIN 2"/>
    <property type="match status" value="1"/>
</dbReference>
<dbReference type="InterPro" id="IPR040026">
    <property type="entry name" value="FliD"/>
</dbReference>
<organism evidence="8 9">
    <name type="scientific">Nocardioides yefusunii</name>
    <dbReference type="NCBI Taxonomy" id="2500546"/>
    <lineage>
        <taxon>Bacteria</taxon>
        <taxon>Bacillati</taxon>
        <taxon>Actinomycetota</taxon>
        <taxon>Actinomycetes</taxon>
        <taxon>Propionibacteriales</taxon>
        <taxon>Nocardioidaceae</taxon>
        <taxon>Nocardioides</taxon>
    </lineage>
</organism>
<dbReference type="RefSeq" id="WP_128221666.1">
    <property type="nucleotide sequence ID" value="NZ_CP034929.1"/>
</dbReference>
<keyword evidence="5" id="KW-0964">Secreted</keyword>
<evidence type="ECO:0000256" key="4">
    <source>
        <dbReference type="ARBA" id="ARBA00023143"/>
    </source>
</evidence>
<dbReference type="Proteomes" id="UP001596098">
    <property type="component" value="Unassembled WGS sequence"/>
</dbReference>
<comment type="caution">
    <text evidence="8">The sequence shown here is derived from an EMBL/GenBank/DDBJ whole genome shotgun (WGS) entry which is preliminary data.</text>
</comment>
<dbReference type="PANTHER" id="PTHR30288">
    <property type="entry name" value="FLAGELLAR CAP/ASSEMBLY PROTEIN FLID"/>
    <property type="match status" value="1"/>
</dbReference>
<evidence type="ECO:0000256" key="5">
    <source>
        <dbReference type="RuleBase" id="RU362066"/>
    </source>
</evidence>
<dbReference type="Pfam" id="PF07195">
    <property type="entry name" value="FliD_C"/>
    <property type="match status" value="1"/>
</dbReference>
<name>A0ABW1QYS6_9ACTN</name>
<keyword evidence="9" id="KW-1185">Reference proteome</keyword>
<dbReference type="EMBL" id="JBHSQI010000005">
    <property type="protein sequence ID" value="MFC6154137.1"/>
    <property type="molecule type" value="Genomic_DNA"/>
</dbReference>
<keyword evidence="3" id="KW-0175">Coiled coil</keyword>
<evidence type="ECO:0000256" key="2">
    <source>
        <dbReference type="ARBA" id="ARBA00011255"/>
    </source>
</evidence>